<comment type="caution">
    <text evidence="1">The sequence shown here is derived from an EMBL/GenBank/DDBJ whole genome shotgun (WGS) entry which is preliminary data.</text>
</comment>
<sequence length="62" mass="7011">MMILVSTLLGMDNNMIPRQLPHWEMSTFLGSFTKYPSFQSAGACSCSHIFTKRGLLLLPYLD</sequence>
<dbReference type="EMBL" id="JAIWYP010000009">
    <property type="protein sequence ID" value="KAH3777772.1"/>
    <property type="molecule type" value="Genomic_DNA"/>
</dbReference>
<protein>
    <submittedName>
        <fullName evidence="1">Uncharacterized protein</fullName>
    </submittedName>
</protein>
<dbReference type="Proteomes" id="UP000828390">
    <property type="component" value="Unassembled WGS sequence"/>
</dbReference>
<dbReference type="AlphaFoldDB" id="A0A9D4IM53"/>
<keyword evidence="2" id="KW-1185">Reference proteome</keyword>
<reference evidence="1" key="2">
    <citation type="submission" date="2020-11" db="EMBL/GenBank/DDBJ databases">
        <authorList>
            <person name="McCartney M.A."/>
            <person name="Auch B."/>
            <person name="Kono T."/>
            <person name="Mallez S."/>
            <person name="Becker A."/>
            <person name="Gohl D.M."/>
            <person name="Silverstein K.A.T."/>
            <person name="Koren S."/>
            <person name="Bechman K.B."/>
            <person name="Herman A."/>
            <person name="Abrahante J.E."/>
            <person name="Garbe J."/>
        </authorList>
    </citation>
    <scope>NUCLEOTIDE SEQUENCE</scope>
    <source>
        <strain evidence="1">Duluth1</strain>
        <tissue evidence="1">Whole animal</tissue>
    </source>
</reference>
<evidence type="ECO:0000313" key="1">
    <source>
        <dbReference type="EMBL" id="KAH3777772.1"/>
    </source>
</evidence>
<organism evidence="1 2">
    <name type="scientific">Dreissena polymorpha</name>
    <name type="common">Zebra mussel</name>
    <name type="synonym">Mytilus polymorpha</name>
    <dbReference type="NCBI Taxonomy" id="45954"/>
    <lineage>
        <taxon>Eukaryota</taxon>
        <taxon>Metazoa</taxon>
        <taxon>Spiralia</taxon>
        <taxon>Lophotrochozoa</taxon>
        <taxon>Mollusca</taxon>
        <taxon>Bivalvia</taxon>
        <taxon>Autobranchia</taxon>
        <taxon>Heteroconchia</taxon>
        <taxon>Euheterodonta</taxon>
        <taxon>Imparidentia</taxon>
        <taxon>Neoheterodontei</taxon>
        <taxon>Myida</taxon>
        <taxon>Dreissenoidea</taxon>
        <taxon>Dreissenidae</taxon>
        <taxon>Dreissena</taxon>
    </lineage>
</organism>
<gene>
    <name evidence="1" type="ORF">DPMN_179220</name>
</gene>
<proteinExistence type="predicted"/>
<evidence type="ECO:0000313" key="2">
    <source>
        <dbReference type="Proteomes" id="UP000828390"/>
    </source>
</evidence>
<reference evidence="1" key="1">
    <citation type="journal article" date="2019" name="bioRxiv">
        <title>The Genome of the Zebra Mussel, Dreissena polymorpha: A Resource for Invasive Species Research.</title>
        <authorList>
            <person name="McCartney M.A."/>
            <person name="Auch B."/>
            <person name="Kono T."/>
            <person name="Mallez S."/>
            <person name="Zhang Y."/>
            <person name="Obille A."/>
            <person name="Becker A."/>
            <person name="Abrahante J.E."/>
            <person name="Garbe J."/>
            <person name="Badalamenti J.P."/>
            <person name="Herman A."/>
            <person name="Mangelson H."/>
            <person name="Liachko I."/>
            <person name="Sullivan S."/>
            <person name="Sone E.D."/>
            <person name="Koren S."/>
            <person name="Silverstein K.A.T."/>
            <person name="Beckman K.B."/>
            <person name="Gohl D.M."/>
        </authorList>
    </citation>
    <scope>NUCLEOTIDE SEQUENCE</scope>
    <source>
        <strain evidence="1">Duluth1</strain>
        <tissue evidence="1">Whole animal</tissue>
    </source>
</reference>
<accession>A0A9D4IM53</accession>
<name>A0A9D4IM53_DREPO</name>